<organism evidence="2 3">
    <name type="scientific">Pelagimonas varians</name>
    <dbReference type="NCBI Taxonomy" id="696760"/>
    <lineage>
        <taxon>Bacteria</taxon>
        <taxon>Pseudomonadati</taxon>
        <taxon>Pseudomonadota</taxon>
        <taxon>Alphaproteobacteria</taxon>
        <taxon>Rhodobacterales</taxon>
        <taxon>Roseobacteraceae</taxon>
        <taxon>Pelagimonas</taxon>
    </lineage>
</organism>
<dbReference type="EC" id="3.1.1.85" evidence="2"/>
<dbReference type="SUPFAM" id="SSF53474">
    <property type="entry name" value="alpha/beta-Hydrolases"/>
    <property type="match status" value="1"/>
</dbReference>
<accession>A0A238KUH9</accession>
<dbReference type="EMBL" id="FXYH01000013">
    <property type="protein sequence ID" value="SMX46348.1"/>
    <property type="molecule type" value="Genomic_DNA"/>
</dbReference>
<reference evidence="2 3" key="1">
    <citation type="submission" date="2017-05" db="EMBL/GenBank/DDBJ databases">
        <authorList>
            <person name="Song R."/>
            <person name="Chenine A.L."/>
            <person name="Ruprecht R.M."/>
        </authorList>
    </citation>
    <scope>NUCLEOTIDE SEQUENCE [LARGE SCALE GENOMIC DNA]</scope>
    <source>
        <strain evidence="2 3">CECT 8663</strain>
    </source>
</reference>
<evidence type="ECO:0000313" key="2">
    <source>
        <dbReference type="EMBL" id="SMX46348.1"/>
    </source>
</evidence>
<dbReference type="OrthoDB" id="5491135at2"/>
<keyword evidence="2" id="KW-0378">Hydrolase</keyword>
<gene>
    <name evidence="2" type="primary">bioH</name>
    <name evidence="2" type="ORF">PEV8663_03242</name>
</gene>
<sequence length="236" mass="26094">MREPVVFLPAMMCDARLFGPLIADLSRDHAVMTAPITHGERIEEIASGLLDVLPKRFALAGLGMGGIVALEVIRRAPDRVSRLALMDTTPLADTPQQAAARDPLIIRARTGKLSEVMAEEIKQSDLAMSPHRTEILALVADMAQGLGSDCYVRQARAMQRRRDQQTTLRKIAVPTQIICGVQDVIWPLKRHTFLAELIPGATLSVIDDAGHLPPLEQPEQVVEVLREWLRQPLVLR</sequence>
<dbReference type="Proteomes" id="UP000220836">
    <property type="component" value="Unassembled WGS sequence"/>
</dbReference>
<dbReference type="PRINTS" id="PR00111">
    <property type="entry name" value="ABHYDROLASE"/>
</dbReference>
<dbReference type="RefSeq" id="WP_097805719.1">
    <property type="nucleotide sequence ID" value="NZ_FXYH01000013.1"/>
</dbReference>
<proteinExistence type="predicted"/>
<dbReference type="AlphaFoldDB" id="A0A238KUH9"/>
<dbReference type="Pfam" id="PF12697">
    <property type="entry name" value="Abhydrolase_6"/>
    <property type="match status" value="1"/>
</dbReference>
<dbReference type="InterPro" id="IPR029058">
    <property type="entry name" value="AB_hydrolase_fold"/>
</dbReference>
<dbReference type="InterPro" id="IPR050266">
    <property type="entry name" value="AB_hydrolase_sf"/>
</dbReference>
<dbReference type="PANTHER" id="PTHR43798:SF29">
    <property type="entry name" value="AB HYDROLASE-1 DOMAIN-CONTAINING PROTEIN"/>
    <property type="match status" value="1"/>
</dbReference>
<dbReference type="PANTHER" id="PTHR43798">
    <property type="entry name" value="MONOACYLGLYCEROL LIPASE"/>
    <property type="match status" value="1"/>
</dbReference>
<dbReference type="Gene3D" id="3.40.50.1820">
    <property type="entry name" value="alpha/beta hydrolase"/>
    <property type="match status" value="1"/>
</dbReference>
<dbReference type="InterPro" id="IPR000073">
    <property type="entry name" value="AB_hydrolase_1"/>
</dbReference>
<name>A0A238KUH9_9RHOB</name>
<protein>
    <submittedName>
        <fullName evidence="2">Pimeloyl-[acyl-carrier protein] methyl ester esterase</fullName>
        <ecNumber evidence="2">3.1.1.85</ecNumber>
    </submittedName>
</protein>
<dbReference type="GO" id="GO:0090499">
    <property type="term" value="F:pimelyl-[acyl-carrier protein] methyl ester esterase activity"/>
    <property type="evidence" value="ECO:0007669"/>
    <property type="project" value="UniProtKB-EC"/>
</dbReference>
<keyword evidence="3" id="KW-1185">Reference proteome</keyword>
<feature type="domain" description="AB hydrolase-1" evidence="1">
    <location>
        <begin position="41"/>
        <end position="223"/>
    </location>
</feature>
<evidence type="ECO:0000313" key="3">
    <source>
        <dbReference type="Proteomes" id="UP000220836"/>
    </source>
</evidence>
<evidence type="ECO:0000259" key="1">
    <source>
        <dbReference type="Pfam" id="PF12697"/>
    </source>
</evidence>